<accession>A0AAD8QVX1</accession>
<feature type="region of interest" description="Disordered" evidence="2">
    <location>
        <begin position="524"/>
        <end position="601"/>
    </location>
</feature>
<dbReference type="AlphaFoldDB" id="A0AAD8QVX1"/>
<dbReference type="EMBL" id="JAUUTY010000007">
    <property type="protein sequence ID" value="KAK1610110.1"/>
    <property type="molecule type" value="Genomic_DNA"/>
</dbReference>
<proteinExistence type="predicted"/>
<keyword evidence="4" id="KW-1185">Reference proteome</keyword>
<reference evidence="3" key="1">
    <citation type="submission" date="2023-07" db="EMBL/GenBank/DDBJ databases">
        <title>A chromosome-level genome assembly of Lolium multiflorum.</title>
        <authorList>
            <person name="Chen Y."/>
            <person name="Copetti D."/>
            <person name="Kolliker R."/>
            <person name="Studer B."/>
        </authorList>
    </citation>
    <scope>NUCLEOTIDE SEQUENCE</scope>
    <source>
        <strain evidence="3">02402/16</strain>
        <tissue evidence="3">Leaf</tissue>
    </source>
</reference>
<feature type="compositionally biased region" description="Polar residues" evidence="2">
    <location>
        <begin position="590"/>
        <end position="601"/>
    </location>
</feature>
<feature type="compositionally biased region" description="Basic residues" evidence="2">
    <location>
        <begin position="118"/>
        <end position="128"/>
    </location>
</feature>
<evidence type="ECO:0000256" key="2">
    <source>
        <dbReference type="SAM" id="MobiDB-lite"/>
    </source>
</evidence>
<evidence type="ECO:0000256" key="1">
    <source>
        <dbReference type="SAM" id="Coils"/>
    </source>
</evidence>
<feature type="compositionally biased region" description="Basic and acidic residues" evidence="2">
    <location>
        <begin position="154"/>
        <end position="173"/>
    </location>
</feature>
<protein>
    <submittedName>
        <fullName evidence="3">Uncharacterized protein</fullName>
    </submittedName>
</protein>
<gene>
    <name evidence="3" type="ORF">QYE76_033783</name>
</gene>
<feature type="compositionally biased region" description="Low complexity" evidence="2">
    <location>
        <begin position="131"/>
        <end position="141"/>
    </location>
</feature>
<feature type="compositionally biased region" description="Polar residues" evidence="2">
    <location>
        <begin position="535"/>
        <end position="549"/>
    </location>
</feature>
<keyword evidence="1" id="KW-0175">Coiled coil</keyword>
<feature type="compositionally biased region" description="Basic and acidic residues" evidence="2">
    <location>
        <begin position="550"/>
        <end position="559"/>
    </location>
</feature>
<evidence type="ECO:0000313" key="4">
    <source>
        <dbReference type="Proteomes" id="UP001231189"/>
    </source>
</evidence>
<feature type="coiled-coil region" evidence="1">
    <location>
        <begin position="292"/>
        <end position="372"/>
    </location>
</feature>
<organism evidence="3 4">
    <name type="scientific">Lolium multiflorum</name>
    <name type="common">Italian ryegrass</name>
    <name type="synonym">Lolium perenne subsp. multiflorum</name>
    <dbReference type="NCBI Taxonomy" id="4521"/>
    <lineage>
        <taxon>Eukaryota</taxon>
        <taxon>Viridiplantae</taxon>
        <taxon>Streptophyta</taxon>
        <taxon>Embryophyta</taxon>
        <taxon>Tracheophyta</taxon>
        <taxon>Spermatophyta</taxon>
        <taxon>Magnoliopsida</taxon>
        <taxon>Liliopsida</taxon>
        <taxon>Poales</taxon>
        <taxon>Poaceae</taxon>
        <taxon>BOP clade</taxon>
        <taxon>Pooideae</taxon>
        <taxon>Poodae</taxon>
        <taxon>Poeae</taxon>
        <taxon>Poeae Chloroplast Group 2 (Poeae type)</taxon>
        <taxon>Loliodinae</taxon>
        <taxon>Loliinae</taxon>
        <taxon>Lolium</taxon>
    </lineage>
</organism>
<comment type="caution">
    <text evidence="3">The sequence shown here is derived from an EMBL/GenBank/DDBJ whole genome shotgun (WGS) entry which is preliminary data.</text>
</comment>
<name>A0AAD8QVX1_LOLMU</name>
<sequence length="601" mass="67894">MYPPHSSHEFVWYWNAGWFYVKNIKVSGVHDGLPKFVNKPPEELDRWSFVPTLAHFPILEKAARRISCVLTFPCFPLQLNSLAEEDFRTVLRVPVSGEAAEEDPEDDDEEEEQAPKKVAPRPTKRPRVRISGSEAGASGEASAKKSKTKPPPLDSKKAERERLNCCPRQEKGRARSFPMLRTRLPPPLRPTSKSLSRNTCRNLRLLVLLLQLRQAPLTQLPNLLRPELNLHPRPLPKLNQKLFQSTYAILNNAWGKPDAESSEIQNFKKEVGQFCDQLLCKRKVLPSASSSLTTASSELENLRSSYQDLEMKLAEAEQKRERAEKQLAEKNSELIKKEGEFAMKQKVDSDTLQKLQKEINGLQKYMDTAQKHRDLLNADVMEPLGYDEERRNQFPRDDLLQLAGDDCKDLISTCRKICHNLAIKKSRTCDVRKLIQRMDLLPELVVDLQASSDRGTAAMSLAMCLAHNPELDIDRVTSGVPPALDVNALLNAVSGYDTRIARRIRHDEFYDKVVLPADEPLEAELHKEREAETCPTRSGDGSQYTWTSSKEAKKGKSKDIAASMSEHDVESDDDDASSLPQDEEKGETEPNVQGCSPPTKK</sequence>
<dbReference type="Proteomes" id="UP001231189">
    <property type="component" value="Unassembled WGS sequence"/>
</dbReference>
<feature type="region of interest" description="Disordered" evidence="2">
    <location>
        <begin position="97"/>
        <end position="174"/>
    </location>
</feature>
<feature type="compositionally biased region" description="Acidic residues" evidence="2">
    <location>
        <begin position="99"/>
        <end position="112"/>
    </location>
</feature>
<evidence type="ECO:0000313" key="3">
    <source>
        <dbReference type="EMBL" id="KAK1610110.1"/>
    </source>
</evidence>